<proteinExistence type="predicted"/>
<gene>
    <name evidence="1" type="ORF">MBJ925_LOCUS36903</name>
</gene>
<protein>
    <submittedName>
        <fullName evidence="1">Uncharacterized protein</fullName>
    </submittedName>
</protein>
<evidence type="ECO:0000313" key="2">
    <source>
        <dbReference type="Proteomes" id="UP000663824"/>
    </source>
</evidence>
<accession>A0A816ZXJ6</accession>
<reference evidence="1" key="1">
    <citation type="submission" date="2021-02" db="EMBL/GenBank/DDBJ databases">
        <authorList>
            <person name="Nowell W R."/>
        </authorList>
    </citation>
    <scope>NUCLEOTIDE SEQUENCE</scope>
</reference>
<comment type="caution">
    <text evidence="1">The sequence shown here is derived from an EMBL/GenBank/DDBJ whole genome shotgun (WGS) entry which is preliminary data.</text>
</comment>
<feature type="non-terminal residue" evidence="1">
    <location>
        <position position="91"/>
    </location>
</feature>
<dbReference type="EMBL" id="CAJNRE010020378">
    <property type="protein sequence ID" value="CAF2231316.1"/>
    <property type="molecule type" value="Genomic_DNA"/>
</dbReference>
<sequence>MAKTNDFQICQQYLDNYINTIRKEIDTCHIQLNNQAQSYPMTTLSLDQLDHYLKAFVDCQQKYLSMRNNKQLQKFIDDFHEKLLFETISTH</sequence>
<dbReference type="AlphaFoldDB" id="A0A816ZXJ6"/>
<evidence type="ECO:0000313" key="1">
    <source>
        <dbReference type="EMBL" id="CAF2231316.1"/>
    </source>
</evidence>
<name>A0A816ZXJ6_9BILA</name>
<dbReference type="Proteomes" id="UP000663824">
    <property type="component" value="Unassembled WGS sequence"/>
</dbReference>
<organism evidence="1 2">
    <name type="scientific">Rotaria magnacalcarata</name>
    <dbReference type="NCBI Taxonomy" id="392030"/>
    <lineage>
        <taxon>Eukaryota</taxon>
        <taxon>Metazoa</taxon>
        <taxon>Spiralia</taxon>
        <taxon>Gnathifera</taxon>
        <taxon>Rotifera</taxon>
        <taxon>Eurotatoria</taxon>
        <taxon>Bdelloidea</taxon>
        <taxon>Philodinida</taxon>
        <taxon>Philodinidae</taxon>
        <taxon>Rotaria</taxon>
    </lineage>
</organism>